<accession>A0A343C499</accession>
<evidence type="ECO:0000256" key="6">
    <source>
        <dbReference type="ARBA" id="ARBA00022660"/>
    </source>
</evidence>
<dbReference type="InterPro" id="IPR050269">
    <property type="entry name" value="ComplexI_Subunit6"/>
</dbReference>
<feature type="transmembrane region" description="Helical" evidence="16">
    <location>
        <begin position="131"/>
        <end position="154"/>
    </location>
</feature>
<keyword evidence="8" id="KW-1278">Translocase</keyword>
<keyword evidence="7 16" id="KW-0812">Transmembrane</keyword>
<evidence type="ECO:0000256" key="13">
    <source>
        <dbReference type="ARBA" id="ARBA00023136"/>
    </source>
</evidence>
<evidence type="ECO:0000256" key="11">
    <source>
        <dbReference type="ARBA" id="ARBA00023027"/>
    </source>
</evidence>
<keyword evidence="5" id="KW-0813">Transport</keyword>
<comment type="catalytic activity">
    <reaction evidence="15">
        <text>a ubiquinone + NADH + 5 H(+)(in) = a ubiquinol + NAD(+) + 4 H(+)(out)</text>
        <dbReference type="Rhea" id="RHEA:29091"/>
        <dbReference type="Rhea" id="RHEA-COMP:9565"/>
        <dbReference type="Rhea" id="RHEA-COMP:9566"/>
        <dbReference type="ChEBI" id="CHEBI:15378"/>
        <dbReference type="ChEBI" id="CHEBI:16389"/>
        <dbReference type="ChEBI" id="CHEBI:17976"/>
        <dbReference type="ChEBI" id="CHEBI:57540"/>
        <dbReference type="ChEBI" id="CHEBI:57945"/>
        <dbReference type="EC" id="7.1.1.2"/>
    </reaction>
</comment>
<reference evidence="17" key="1">
    <citation type="submission" date="2016-04" db="EMBL/GenBank/DDBJ databases">
        <title>Mitochondria of beetle species.</title>
        <authorList>
            <person name="Hunter A."/>
            <person name="Moriniere J."/>
            <person name="Tang P."/>
            <person name="Linard B."/>
            <person name="Crampton-Platt A."/>
            <person name="Vogler A.P."/>
        </authorList>
    </citation>
    <scope>NUCLEOTIDE SEQUENCE</scope>
</reference>
<keyword evidence="11" id="KW-0520">NAD</keyword>
<proteinExistence type="inferred from homology"/>
<dbReference type="PANTHER" id="PTHR11435:SF1">
    <property type="entry name" value="NADH-UBIQUINONE OXIDOREDUCTASE CHAIN 6"/>
    <property type="match status" value="1"/>
</dbReference>
<feature type="transmembrane region" description="Helical" evidence="16">
    <location>
        <begin position="89"/>
        <end position="111"/>
    </location>
</feature>
<evidence type="ECO:0000256" key="14">
    <source>
        <dbReference type="ARBA" id="ARBA00031019"/>
    </source>
</evidence>
<evidence type="ECO:0000256" key="16">
    <source>
        <dbReference type="SAM" id="Phobius"/>
    </source>
</evidence>
<keyword evidence="10 16" id="KW-1133">Transmembrane helix</keyword>
<comment type="similarity">
    <text evidence="2">Belongs to the complex I subunit 6 family.</text>
</comment>
<gene>
    <name evidence="17" type="primary">nad6</name>
</gene>
<keyword evidence="6" id="KW-0679">Respiratory chain</keyword>
<geneLocation type="mitochondrion" evidence="17"/>
<name>A0A343C499_9CUCU</name>
<dbReference type="EC" id="7.1.1.2" evidence="3"/>
<comment type="subcellular location">
    <subcellularLocation>
        <location evidence="1">Mitochondrion membrane</location>
        <topology evidence="1">Multi-pass membrane protein</topology>
    </subcellularLocation>
</comment>
<dbReference type="GO" id="GO:0031966">
    <property type="term" value="C:mitochondrial membrane"/>
    <property type="evidence" value="ECO:0007669"/>
    <property type="project" value="UniProtKB-SubCell"/>
</dbReference>
<dbReference type="GO" id="GO:0008137">
    <property type="term" value="F:NADH dehydrogenase (ubiquinone) activity"/>
    <property type="evidence" value="ECO:0007669"/>
    <property type="project" value="UniProtKB-EC"/>
</dbReference>
<dbReference type="EMBL" id="KX087368">
    <property type="protein sequence ID" value="ARH54842.1"/>
    <property type="molecule type" value="Genomic_DNA"/>
</dbReference>
<organism evidence="17">
    <name type="scientific">Tropiphorus elevatus</name>
    <dbReference type="NCBI Taxonomy" id="1342132"/>
    <lineage>
        <taxon>Eukaryota</taxon>
        <taxon>Metazoa</taxon>
        <taxon>Ecdysozoa</taxon>
        <taxon>Arthropoda</taxon>
        <taxon>Hexapoda</taxon>
        <taxon>Insecta</taxon>
        <taxon>Pterygota</taxon>
        <taxon>Neoptera</taxon>
        <taxon>Endopterygota</taxon>
        <taxon>Coleoptera</taxon>
        <taxon>Polyphaga</taxon>
        <taxon>Cucujiformia</taxon>
        <taxon>Curculionidae</taxon>
        <taxon>Entiminae</taxon>
        <taxon>Tropiphorini</taxon>
        <taxon>Tropiphorus</taxon>
    </lineage>
</organism>
<evidence type="ECO:0000256" key="1">
    <source>
        <dbReference type="ARBA" id="ARBA00004225"/>
    </source>
</evidence>
<evidence type="ECO:0000256" key="2">
    <source>
        <dbReference type="ARBA" id="ARBA00005698"/>
    </source>
</evidence>
<evidence type="ECO:0000256" key="8">
    <source>
        <dbReference type="ARBA" id="ARBA00022967"/>
    </source>
</evidence>
<keyword evidence="9" id="KW-0249">Electron transport</keyword>
<dbReference type="AlphaFoldDB" id="A0A343C499"/>
<evidence type="ECO:0000256" key="5">
    <source>
        <dbReference type="ARBA" id="ARBA00022448"/>
    </source>
</evidence>
<keyword evidence="12 17" id="KW-0496">Mitochondrion</keyword>
<evidence type="ECO:0000256" key="4">
    <source>
        <dbReference type="ARBA" id="ARBA00021095"/>
    </source>
</evidence>
<evidence type="ECO:0000256" key="12">
    <source>
        <dbReference type="ARBA" id="ARBA00023128"/>
    </source>
</evidence>
<protein>
    <recommendedName>
        <fullName evidence="4">NADH-ubiquinone oxidoreductase chain 6</fullName>
        <ecNumber evidence="3">7.1.1.2</ecNumber>
    </recommendedName>
    <alternativeName>
        <fullName evidence="14">NADH dehydrogenase subunit 6</fullName>
    </alternativeName>
</protein>
<evidence type="ECO:0000256" key="9">
    <source>
        <dbReference type="ARBA" id="ARBA00022982"/>
    </source>
</evidence>
<feature type="transmembrane region" description="Helical" evidence="16">
    <location>
        <begin position="47"/>
        <end position="68"/>
    </location>
</feature>
<evidence type="ECO:0000256" key="15">
    <source>
        <dbReference type="ARBA" id="ARBA00049551"/>
    </source>
</evidence>
<dbReference type="PANTHER" id="PTHR11435">
    <property type="entry name" value="NADH UBIQUINONE OXIDOREDUCTASE SUBUNIT ND6"/>
    <property type="match status" value="1"/>
</dbReference>
<evidence type="ECO:0000256" key="10">
    <source>
        <dbReference type="ARBA" id="ARBA00022989"/>
    </source>
</evidence>
<evidence type="ECO:0000256" key="7">
    <source>
        <dbReference type="ARBA" id="ARBA00022692"/>
    </source>
</evidence>
<keyword evidence="13 16" id="KW-0472">Membrane</keyword>
<evidence type="ECO:0000256" key="3">
    <source>
        <dbReference type="ARBA" id="ARBA00012944"/>
    </source>
</evidence>
<sequence length="168" mass="19501">MLYLLLSLSWILSITFLFLSHPLSFGFILLLQTIIISICSGVLNFDYWFSYILFLIMVGGLLVLFIYMTSIASNEKFKFSKNLMALSMMYLFVFMPSILLTDNYLTMMSMLTQDLINQSMFNINLSMNKFVNFPMMLLMILLMIYLLMTLIAIVKISEFKMGTLRSSI</sequence>
<evidence type="ECO:0000313" key="17">
    <source>
        <dbReference type="EMBL" id="ARH54842.1"/>
    </source>
</evidence>